<protein>
    <submittedName>
        <fullName evidence="1">Uncharacterized protein</fullName>
    </submittedName>
</protein>
<dbReference type="AlphaFoldDB" id="A0A225VC64"/>
<accession>A0A225VC64</accession>
<name>A0A225VC64_9STRA</name>
<dbReference type="OrthoDB" id="145678at2759"/>
<dbReference type="Proteomes" id="UP000198211">
    <property type="component" value="Unassembled WGS sequence"/>
</dbReference>
<dbReference type="STRING" id="4795.A0A225VC64"/>
<reference evidence="2" key="1">
    <citation type="submission" date="2017-03" db="EMBL/GenBank/DDBJ databases">
        <title>Phytopthora megakarya and P. palmivora, two closely related causual agents of cacao black pod achieved similar genome size and gene model numbers by different mechanisms.</title>
        <authorList>
            <person name="Ali S."/>
            <person name="Shao J."/>
            <person name="Larry D.J."/>
            <person name="Kronmiller B."/>
            <person name="Shen D."/>
            <person name="Strem M.D."/>
            <person name="Melnick R.L."/>
            <person name="Guiltinan M.J."/>
            <person name="Tyler B.M."/>
            <person name="Meinhardt L.W."/>
            <person name="Bailey B.A."/>
        </authorList>
    </citation>
    <scope>NUCLEOTIDE SEQUENCE [LARGE SCALE GENOMIC DNA]</scope>
    <source>
        <strain evidence="2">zdho120</strain>
    </source>
</reference>
<proteinExistence type="predicted"/>
<evidence type="ECO:0000313" key="2">
    <source>
        <dbReference type="Proteomes" id="UP000198211"/>
    </source>
</evidence>
<sequence>MSNTKLVVAFMKLFLPDGFQLDVRSTQYRDDVLGKSVPAEKALLTILLQHNGADHIRRYQQLRAAGRIIDPAPGHTNSHINLVFA</sequence>
<comment type="caution">
    <text evidence="1">The sequence shown here is derived from an EMBL/GenBank/DDBJ whole genome shotgun (WGS) entry which is preliminary data.</text>
</comment>
<evidence type="ECO:0000313" key="1">
    <source>
        <dbReference type="EMBL" id="OWZ02973.1"/>
    </source>
</evidence>
<organism evidence="1 2">
    <name type="scientific">Phytophthora megakarya</name>
    <dbReference type="NCBI Taxonomy" id="4795"/>
    <lineage>
        <taxon>Eukaryota</taxon>
        <taxon>Sar</taxon>
        <taxon>Stramenopiles</taxon>
        <taxon>Oomycota</taxon>
        <taxon>Peronosporomycetes</taxon>
        <taxon>Peronosporales</taxon>
        <taxon>Peronosporaceae</taxon>
        <taxon>Phytophthora</taxon>
    </lineage>
</organism>
<dbReference type="EMBL" id="NBNE01005814">
    <property type="protein sequence ID" value="OWZ02973.1"/>
    <property type="molecule type" value="Genomic_DNA"/>
</dbReference>
<gene>
    <name evidence="1" type="ORF">PHMEG_00025372</name>
</gene>
<keyword evidence="2" id="KW-1185">Reference proteome</keyword>